<feature type="transmembrane region" description="Helical" evidence="6">
    <location>
        <begin position="564"/>
        <end position="589"/>
    </location>
</feature>
<protein>
    <submittedName>
        <fullName evidence="7">UNC93-like protein 2</fullName>
    </submittedName>
</protein>
<accession>A0A0N1H4K0</accession>
<evidence type="ECO:0000256" key="5">
    <source>
        <dbReference type="ARBA" id="ARBA00023136"/>
    </source>
</evidence>
<evidence type="ECO:0000256" key="4">
    <source>
        <dbReference type="ARBA" id="ARBA00022989"/>
    </source>
</evidence>
<organism evidence="7 8">
    <name type="scientific">Cyphellophora attinorum</name>
    <dbReference type="NCBI Taxonomy" id="1664694"/>
    <lineage>
        <taxon>Eukaryota</taxon>
        <taxon>Fungi</taxon>
        <taxon>Dikarya</taxon>
        <taxon>Ascomycota</taxon>
        <taxon>Pezizomycotina</taxon>
        <taxon>Eurotiomycetes</taxon>
        <taxon>Chaetothyriomycetidae</taxon>
        <taxon>Chaetothyriales</taxon>
        <taxon>Cyphellophoraceae</taxon>
        <taxon>Cyphellophora</taxon>
    </lineage>
</organism>
<dbReference type="GO" id="GO:0022857">
    <property type="term" value="F:transmembrane transporter activity"/>
    <property type="evidence" value="ECO:0007669"/>
    <property type="project" value="InterPro"/>
</dbReference>
<feature type="transmembrane region" description="Helical" evidence="6">
    <location>
        <begin position="362"/>
        <end position="382"/>
    </location>
</feature>
<feature type="transmembrane region" description="Helical" evidence="6">
    <location>
        <begin position="269"/>
        <end position="290"/>
    </location>
</feature>
<keyword evidence="4 6" id="KW-1133">Transmembrane helix</keyword>
<dbReference type="GeneID" id="28738120"/>
<sequence>MGKPIMWMFGWQNCAGIVGSVIAYGLSYLNGRGNLSGWQWVYLLEGLFTVLFAGIVWWRLPDYPKSKSSNSWLTEREQEYLEVRLAANAPRTGDSAFSKSEIIASLKNPRTYSFCVMQVFMNLGGYGLQWQLPTVTTSLGFAGLPRNQLLNIAPAAASVLAIIFAGWFLGRAYLTRPQIAMFICAGALSFFLVLLFDVSNIATYMACIFGTMFYSVYFIPFWAWRSATLVGTTGTAFTLAFQSCIGQVGGVVAPQLFRSKYAYNGYKTSFGICAGAIGISWIANLWTWYLTAKNENDIRRVKRLRIKAHKEGRVWAALQIQYKQTQSANMSEFKTSPKHPELQDVRETAVTKHPVRWYRSTWYNATILGLCNFAAPGIWGAMNSLGAGGAQKPYLVNTANALTFLHRHKRSLIFGTLGYAPYAAGLYTNNRFGTEWLVLLGAALCGISAGVFWAAEAAIALAYPEPYNRGKVLGYWLTYRLGGQILGGAINLGLNADRDQAGKVSYTVYLIFIAIQAVGPAVALLLNRPHKVERTDGLKVDLSIFNNPLKELKIVTRTFFSKKYLLLVLFIGQAVYAEAVFFTYLSLWFSVRARALGSFLSGIIAVTCGNALGFWLDRTSVKLATRSRVAFGVIVTLQGAWWLWATVLVTKFRDSQPTYDWTSSGFGHAFVPYLFLTAGFQINYLFCYFLVGQLAKDPAEVIRYAALLRGTESAWQAVSYGLNSIPIIASVGGVYINFGLWAVAIFPTWLVVRHFGNDNVAAAAALAQENSGAVQEIAGSDASSESRSQTGKLA</sequence>
<keyword evidence="5 6" id="KW-0472">Membrane</keyword>
<name>A0A0N1H4K0_9EURO</name>
<dbReference type="GO" id="GO:0016020">
    <property type="term" value="C:membrane"/>
    <property type="evidence" value="ECO:0007669"/>
    <property type="project" value="UniProtKB-SubCell"/>
</dbReference>
<evidence type="ECO:0000313" key="8">
    <source>
        <dbReference type="Proteomes" id="UP000038010"/>
    </source>
</evidence>
<feature type="transmembrane region" description="Helical" evidence="6">
    <location>
        <begin position="595"/>
        <end position="616"/>
    </location>
</feature>
<feature type="transmembrane region" description="Helical" evidence="6">
    <location>
        <begin position="112"/>
        <end position="132"/>
    </location>
</feature>
<dbReference type="Proteomes" id="UP000038010">
    <property type="component" value="Unassembled WGS sequence"/>
</dbReference>
<feature type="transmembrane region" description="Helical" evidence="6">
    <location>
        <begin position="179"/>
        <end position="196"/>
    </location>
</feature>
<dbReference type="VEuPathDB" id="FungiDB:AB675_5985"/>
<dbReference type="AlphaFoldDB" id="A0A0N1H4K0"/>
<dbReference type="SUPFAM" id="SSF103473">
    <property type="entry name" value="MFS general substrate transporter"/>
    <property type="match status" value="2"/>
</dbReference>
<feature type="transmembrane region" description="Helical" evidence="6">
    <location>
        <begin position="7"/>
        <end position="28"/>
    </location>
</feature>
<proteinExistence type="predicted"/>
<feature type="transmembrane region" description="Helical" evidence="6">
    <location>
        <begin position="152"/>
        <end position="170"/>
    </location>
</feature>
<feature type="transmembrane region" description="Helical" evidence="6">
    <location>
        <begin position="506"/>
        <end position="526"/>
    </location>
</feature>
<feature type="transmembrane region" description="Helical" evidence="6">
    <location>
        <begin position="40"/>
        <end position="60"/>
    </location>
</feature>
<comment type="caution">
    <text evidence="7">The sequence shown here is derived from an EMBL/GenBank/DDBJ whole genome shotgun (WGS) entry which is preliminary data.</text>
</comment>
<feature type="transmembrane region" description="Helical" evidence="6">
    <location>
        <begin position="436"/>
        <end position="461"/>
    </location>
</feature>
<dbReference type="Gene3D" id="1.20.1250.20">
    <property type="entry name" value="MFS general substrate transporter like domains"/>
    <property type="match status" value="2"/>
</dbReference>
<evidence type="ECO:0000256" key="6">
    <source>
        <dbReference type="SAM" id="Phobius"/>
    </source>
</evidence>
<dbReference type="OrthoDB" id="196103at2759"/>
<comment type="subcellular location">
    <subcellularLocation>
        <location evidence="1">Membrane</location>
        <topology evidence="1">Multi-pass membrane protein</topology>
    </subcellularLocation>
</comment>
<evidence type="ECO:0000256" key="2">
    <source>
        <dbReference type="ARBA" id="ARBA00022448"/>
    </source>
</evidence>
<feature type="transmembrane region" description="Helical" evidence="6">
    <location>
        <begin position="236"/>
        <end position="257"/>
    </location>
</feature>
<reference evidence="7 8" key="1">
    <citation type="submission" date="2015-06" db="EMBL/GenBank/DDBJ databases">
        <title>Draft genome of the ant-associated black yeast Phialophora attae CBS 131958.</title>
        <authorList>
            <person name="Moreno L.F."/>
            <person name="Stielow B.J."/>
            <person name="de Hoog S."/>
            <person name="Vicente V.A."/>
            <person name="Weiss V.A."/>
            <person name="de Vries M."/>
            <person name="Cruz L.M."/>
            <person name="Souza E.M."/>
        </authorList>
    </citation>
    <scope>NUCLEOTIDE SEQUENCE [LARGE SCALE GENOMIC DNA]</scope>
    <source>
        <strain evidence="7 8">CBS 131958</strain>
    </source>
</reference>
<evidence type="ECO:0000313" key="7">
    <source>
        <dbReference type="EMBL" id="KPI36995.1"/>
    </source>
</evidence>
<dbReference type="InterPro" id="IPR011701">
    <property type="entry name" value="MFS"/>
</dbReference>
<feature type="transmembrane region" description="Helical" evidence="6">
    <location>
        <begin position="628"/>
        <end position="650"/>
    </location>
</feature>
<gene>
    <name evidence="7" type="ORF">AB675_5985</name>
</gene>
<keyword evidence="2" id="KW-0813">Transport</keyword>
<dbReference type="Pfam" id="PF07690">
    <property type="entry name" value="MFS_1"/>
    <property type="match status" value="2"/>
</dbReference>
<feature type="transmembrane region" description="Helical" evidence="6">
    <location>
        <begin position="202"/>
        <end position="224"/>
    </location>
</feature>
<keyword evidence="3 6" id="KW-0812">Transmembrane</keyword>
<feature type="transmembrane region" description="Helical" evidence="6">
    <location>
        <begin position="670"/>
        <end position="691"/>
    </location>
</feature>
<evidence type="ECO:0000256" key="3">
    <source>
        <dbReference type="ARBA" id="ARBA00022692"/>
    </source>
</evidence>
<dbReference type="PANTHER" id="PTHR43791:SF91">
    <property type="entry name" value="MAJOR FACILITATOR SUPERFAMILY (MFS) PROFILE DOMAIN-CONTAINING PROTEIN-RELATED"/>
    <property type="match status" value="1"/>
</dbReference>
<evidence type="ECO:0000256" key="1">
    <source>
        <dbReference type="ARBA" id="ARBA00004141"/>
    </source>
</evidence>
<dbReference type="PANTHER" id="PTHR43791">
    <property type="entry name" value="PERMEASE-RELATED"/>
    <property type="match status" value="1"/>
</dbReference>
<dbReference type="InterPro" id="IPR036259">
    <property type="entry name" value="MFS_trans_sf"/>
</dbReference>
<dbReference type="RefSeq" id="XP_017996958.1">
    <property type="nucleotide sequence ID" value="XM_018146240.1"/>
</dbReference>
<dbReference type="EMBL" id="LFJN01000027">
    <property type="protein sequence ID" value="KPI36995.1"/>
    <property type="molecule type" value="Genomic_DNA"/>
</dbReference>
<feature type="transmembrane region" description="Helical" evidence="6">
    <location>
        <begin position="473"/>
        <end position="494"/>
    </location>
</feature>
<keyword evidence="8" id="KW-1185">Reference proteome</keyword>